<dbReference type="AlphaFoldDB" id="A0A9D3UEX3"/>
<organism evidence="3 4">
    <name type="scientific">Gossypium stocksii</name>
    <dbReference type="NCBI Taxonomy" id="47602"/>
    <lineage>
        <taxon>Eukaryota</taxon>
        <taxon>Viridiplantae</taxon>
        <taxon>Streptophyta</taxon>
        <taxon>Embryophyta</taxon>
        <taxon>Tracheophyta</taxon>
        <taxon>Spermatophyta</taxon>
        <taxon>Magnoliopsida</taxon>
        <taxon>eudicotyledons</taxon>
        <taxon>Gunneridae</taxon>
        <taxon>Pentapetalae</taxon>
        <taxon>rosids</taxon>
        <taxon>malvids</taxon>
        <taxon>Malvales</taxon>
        <taxon>Malvaceae</taxon>
        <taxon>Malvoideae</taxon>
        <taxon>Gossypium</taxon>
    </lineage>
</organism>
<dbReference type="Proteomes" id="UP000828251">
    <property type="component" value="Unassembled WGS sequence"/>
</dbReference>
<keyword evidence="2" id="KW-0472">Membrane</keyword>
<gene>
    <name evidence="3" type="ORF">J1N35_041152</name>
</gene>
<feature type="transmembrane region" description="Helical" evidence="2">
    <location>
        <begin position="111"/>
        <end position="127"/>
    </location>
</feature>
<dbReference type="OrthoDB" id="78663at2759"/>
<comment type="caution">
    <text evidence="3">The sequence shown here is derived from an EMBL/GenBank/DDBJ whole genome shotgun (WGS) entry which is preliminary data.</text>
</comment>
<keyword evidence="2" id="KW-0812">Transmembrane</keyword>
<keyword evidence="2" id="KW-1133">Transmembrane helix</keyword>
<name>A0A9D3UEX3_9ROSI</name>
<evidence type="ECO:0000313" key="4">
    <source>
        <dbReference type="Proteomes" id="UP000828251"/>
    </source>
</evidence>
<sequence>MRCCNEPASLFYLQKQQRLSFSLNLSDCAVMLHYCRNLFFNIVHASQKPCFCKDGRKARLDSLSNAYDFKPAGKILELKMAIELMGTREEEAPLVIDISERETPKSWTRDIHILSCALLVFLAYGAAQNLETTLDAQGNLGMVTLGTLNVSSAVFSLFASLVV</sequence>
<dbReference type="PANTHER" id="PTHR19444:SF13">
    <property type="entry name" value="PROTEIN UNC-93 HOMOLOG A"/>
    <property type="match status" value="1"/>
</dbReference>
<dbReference type="EMBL" id="JAIQCV010000012">
    <property type="protein sequence ID" value="KAH1039409.1"/>
    <property type="molecule type" value="Genomic_DNA"/>
</dbReference>
<comment type="similarity">
    <text evidence="1">Belongs to the unc-93 family.</text>
</comment>
<reference evidence="3 4" key="1">
    <citation type="journal article" date="2021" name="Plant Biotechnol. J.">
        <title>Multi-omics assisted identification of the key and species-specific regulatory components of drought-tolerant mechanisms in Gossypium stocksii.</title>
        <authorList>
            <person name="Yu D."/>
            <person name="Ke L."/>
            <person name="Zhang D."/>
            <person name="Wu Y."/>
            <person name="Sun Y."/>
            <person name="Mei J."/>
            <person name="Sun J."/>
            <person name="Sun Y."/>
        </authorList>
    </citation>
    <scope>NUCLEOTIDE SEQUENCE [LARGE SCALE GENOMIC DNA]</scope>
    <source>
        <strain evidence="4">cv. E1</strain>
        <tissue evidence="3">Leaf</tissue>
    </source>
</reference>
<feature type="transmembrane region" description="Helical" evidence="2">
    <location>
        <begin position="139"/>
        <end position="162"/>
    </location>
</feature>
<protein>
    <submittedName>
        <fullName evidence="3">Uncharacterized protein</fullName>
    </submittedName>
</protein>
<keyword evidence="4" id="KW-1185">Reference proteome</keyword>
<evidence type="ECO:0000256" key="1">
    <source>
        <dbReference type="ARBA" id="ARBA00009172"/>
    </source>
</evidence>
<dbReference type="PANTHER" id="PTHR19444">
    <property type="entry name" value="UNC-93 RELATED"/>
    <property type="match status" value="1"/>
</dbReference>
<dbReference type="InterPro" id="IPR051951">
    <property type="entry name" value="UNC-93_regulatory"/>
</dbReference>
<evidence type="ECO:0000313" key="3">
    <source>
        <dbReference type="EMBL" id="KAH1039409.1"/>
    </source>
</evidence>
<evidence type="ECO:0000256" key="2">
    <source>
        <dbReference type="SAM" id="Phobius"/>
    </source>
</evidence>
<accession>A0A9D3UEX3</accession>
<proteinExistence type="inferred from homology"/>